<comment type="caution">
    <text evidence="2">The sequence shown here is derived from an EMBL/GenBank/DDBJ whole genome shotgun (WGS) entry which is preliminary data.</text>
</comment>
<sequence>MPGNENGLDPEQGQTDELPRRGPAGDVRPNGDDPDPRTGGGKSQEDVEDRPSVGTVKPEDYPVADRADSKP</sequence>
<feature type="compositionally biased region" description="Basic and acidic residues" evidence="1">
    <location>
        <begin position="43"/>
        <end position="71"/>
    </location>
</feature>
<dbReference type="EMBL" id="JABBFV010000042">
    <property type="protein sequence ID" value="NML13211.1"/>
    <property type="molecule type" value="Genomic_DNA"/>
</dbReference>
<protein>
    <submittedName>
        <fullName evidence="2">Uncharacterized protein</fullName>
    </submittedName>
</protein>
<dbReference type="Proteomes" id="UP000519023">
    <property type="component" value="Unassembled WGS sequence"/>
</dbReference>
<accession>A0A7X9ZW07</accession>
<dbReference type="RefSeq" id="WP_169575480.1">
    <property type="nucleotide sequence ID" value="NZ_JABBFV010000042.1"/>
</dbReference>
<evidence type="ECO:0000313" key="3">
    <source>
        <dbReference type="Proteomes" id="UP000519023"/>
    </source>
</evidence>
<proteinExistence type="predicted"/>
<gene>
    <name evidence="2" type="ORF">HHL08_24355</name>
</gene>
<evidence type="ECO:0000313" key="2">
    <source>
        <dbReference type="EMBL" id="NML13211.1"/>
    </source>
</evidence>
<organism evidence="2 3">
    <name type="scientific">Sphingobium psychrophilum</name>
    <dbReference type="NCBI Taxonomy" id="2728834"/>
    <lineage>
        <taxon>Bacteria</taxon>
        <taxon>Pseudomonadati</taxon>
        <taxon>Pseudomonadota</taxon>
        <taxon>Alphaproteobacteria</taxon>
        <taxon>Sphingomonadales</taxon>
        <taxon>Sphingomonadaceae</taxon>
        <taxon>Sphingobium</taxon>
    </lineage>
</organism>
<dbReference type="AlphaFoldDB" id="A0A7X9ZW07"/>
<evidence type="ECO:0000256" key="1">
    <source>
        <dbReference type="SAM" id="MobiDB-lite"/>
    </source>
</evidence>
<keyword evidence="3" id="KW-1185">Reference proteome</keyword>
<feature type="region of interest" description="Disordered" evidence="1">
    <location>
        <begin position="1"/>
        <end position="71"/>
    </location>
</feature>
<reference evidence="2 3" key="1">
    <citation type="submission" date="2020-04" db="EMBL/GenBank/DDBJ databases">
        <title>Sphingobium sp. AR-3-1 isolated from Arctic soil.</title>
        <authorList>
            <person name="Dahal R.H."/>
            <person name="Chaudhary D.K."/>
        </authorList>
    </citation>
    <scope>NUCLEOTIDE SEQUENCE [LARGE SCALE GENOMIC DNA]</scope>
    <source>
        <strain evidence="2 3">AR-3-1</strain>
    </source>
</reference>
<name>A0A7X9ZW07_9SPHN</name>